<feature type="compositionally biased region" description="Low complexity" evidence="4">
    <location>
        <begin position="118"/>
        <end position="128"/>
    </location>
</feature>
<dbReference type="InterPro" id="IPR050936">
    <property type="entry name" value="AP-1-like"/>
</dbReference>
<feature type="coiled-coil region" evidence="3">
    <location>
        <begin position="137"/>
        <end position="174"/>
    </location>
</feature>
<feature type="region of interest" description="Disordered" evidence="4">
    <location>
        <begin position="1"/>
        <end position="128"/>
    </location>
</feature>
<comment type="caution">
    <text evidence="6">The sequence shown here is derived from an EMBL/GenBank/DDBJ whole genome shotgun (WGS) entry which is preliminary data.</text>
</comment>
<keyword evidence="7" id="KW-1185">Reference proteome</keyword>
<evidence type="ECO:0000256" key="1">
    <source>
        <dbReference type="ARBA" id="ARBA00004123"/>
    </source>
</evidence>
<dbReference type="CDD" id="cd14688">
    <property type="entry name" value="bZIP_YAP"/>
    <property type="match status" value="1"/>
</dbReference>
<feature type="compositionally biased region" description="Low complexity" evidence="4">
    <location>
        <begin position="75"/>
        <end position="106"/>
    </location>
</feature>
<dbReference type="Gene3D" id="1.20.5.170">
    <property type="match status" value="1"/>
</dbReference>
<evidence type="ECO:0000256" key="4">
    <source>
        <dbReference type="SAM" id="MobiDB-lite"/>
    </source>
</evidence>
<reference evidence="6 7" key="1">
    <citation type="submission" date="2019-07" db="EMBL/GenBank/DDBJ databases">
        <title>Genome assembly of two rare yeast pathogens: Diutina rugosa and Trichomonascus ciferrii.</title>
        <authorList>
            <person name="Mixao V."/>
            <person name="Saus E."/>
            <person name="Hansen A."/>
            <person name="Lass-Flor C."/>
            <person name="Gabaldon T."/>
        </authorList>
    </citation>
    <scope>NUCLEOTIDE SEQUENCE [LARGE SCALE GENOMIC DNA]</scope>
    <source>
        <strain evidence="6 7">CBS 613</strain>
    </source>
</reference>
<dbReference type="Proteomes" id="UP000449547">
    <property type="component" value="Unassembled WGS sequence"/>
</dbReference>
<feature type="region of interest" description="Disordered" evidence="4">
    <location>
        <begin position="184"/>
        <end position="214"/>
    </location>
</feature>
<evidence type="ECO:0000256" key="2">
    <source>
        <dbReference type="ARBA" id="ARBA00023242"/>
    </source>
</evidence>
<evidence type="ECO:0000313" key="6">
    <source>
        <dbReference type="EMBL" id="KAA8903129.1"/>
    </source>
</evidence>
<accession>A0A642UPM7</accession>
<sequence length="214" mass="22890">MNLGWKQDEEKFDPSFTAHANEDGDASGLPPPHAPQAPGAGGDRDGVALAHGRIQDRGPPPQPQQPYIASHVVMPSAAAPQPLPSAAQSAAVVATEAQASASPAPSRQYPRQVSTTKRAAQNRNAQRAFRQRKEKYIKELEAKAAETDVLKQTIEELKAENMQLRDYTLQLQSRVIELGSAPSLGQNAVGASEAQAGMPPPPPPSIFNQRLPDK</sequence>
<dbReference type="VEuPathDB" id="FungiDB:DIURU_002557"/>
<dbReference type="EMBL" id="SWFT01000072">
    <property type="protein sequence ID" value="KAA8903129.1"/>
    <property type="molecule type" value="Genomic_DNA"/>
</dbReference>
<proteinExistence type="predicted"/>
<keyword evidence="2" id="KW-0539">Nucleus</keyword>
<dbReference type="PANTHER" id="PTHR40621:SF6">
    <property type="entry name" value="AP-1-LIKE TRANSCRIPTION FACTOR YAP1-RELATED"/>
    <property type="match status" value="1"/>
</dbReference>
<dbReference type="OrthoDB" id="2593073at2759"/>
<dbReference type="RefSeq" id="XP_034012646.1">
    <property type="nucleotide sequence ID" value="XM_034155221.1"/>
</dbReference>
<feature type="domain" description="BZIP" evidence="5">
    <location>
        <begin position="117"/>
        <end position="132"/>
    </location>
</feature>
<feature type="compositionally biased region" description="Basic and acidic residues" evidence="4">
    <location>
        <begin position="1"/>
        <end position="13"/>
    </location>
</feature>
<name>A0A642UPM7_DIURU</name>
<dbReference type="Pfam" id="PF00170">
    <property type="entry name" value="bZIP_1"/>
    <property type="match status" value="1"/>
</dbReference>
<dbReference type="PANTHER" id="PTHR40621">
    <property type="entry name" value="TRANSCRIPTION FACTOR KAPC-RELATED"/>
    <property type="match status" value="1"/>
</dbReference>
<evidence type="ECO:0000256" key="3">
    <source>
        <dbReference type="SAM" id="Coils"/>
    </source>
</evidence>
<dbReference type="InterPro" id="IPR004827">
    <property type="entry name" value="bZIP"/>
</dbReference>
<dbReference type="PROSITE" id="PS00036">
    <property type="entry name" value="BZIP_BASIC"/>
    <property type="match status" value="1"/>
</dbReference>
<comment type="subcellular location">
    <subcellularLocation>
        <location evidence="1">Nucleus</location>
    </subcellularLocation>
</comment>
<protein>
    <recommendedName>
        <fullName evidence="5">BZIP domain-containing protein</fullName>
    </recommendedName>
</protein>
<dbReference type="SUPFAM" id="SSF57959">
    <property type="entry name" value="Leucine zipper domain"/>
    <property type="match status" value="1"/>
</dbReference>
<evidence type="ECO:0000313" key="7">
    <source>
        <dbReference type="Proteomes" id="UP000449547"/>
    </source>
</evidence>
<dbReference type="GeneID" id="54781208"/>
<dbReference type="InterPro" id="IPR046347">
    <property type="entry name" value="bZIP_sf"/>
</dbReference>
<evidence type="ECO:0000259" key="5">
    <source>
        <dbReference type="PROSITE" id="PS00036"/>
    </source>
</evidence>
<keyword evidence="3" id="KW-0175">Coiled coil</keyword>
<gene>
    <name evidence="6" type="ORF">DIURU_002557</name>
</gene>
<dbReference type="SMART" id="SM00338">
    <property type="entry name" value="BRLZ"/>
    <property type="match status" value="1"/>
</dbReference>
<dbReference type="AlphaFoldDB" id="A0A642UPM7"/>
<dbReference type="GO" id="GO:0001228">
    <property type="term" value="F:DNA-binding transcription activator activity, RNA polymerase II-specific"/>
    <property type="evidence" value="ECO:0007669"/>
    <property type="project" value="TreeGrafter"/>
</dbReference>
<dbReference type="GO" id="GO:0000976">
    <property type="term" value="F:transcription cis-regulatory region binding"/>
    <property type="evidence" value="ECO:0007669"/>
    <property type="project" value="InterPro"/>
</dbReference>
<organism evidence="6 7">
    <name type="scientific">Diutina rugosa</name>
    <name type="common">Yeast</name>
    <name type="synonym">Candida rugosa</name>
    <dbReference type="NCBI Taxonomy" id="5481"/>
    <lineage>
        <taxon>Eukaryota</taxon>
        <taxon>Fungi</taxon>
        <taxon>Dikarya</taxon>
        <taxon>Ascomycota</taxon>
        <taxon>Saccharomycotina</taxon>
        <taxon>Pichiomycetes</taxon>
        <taxon>Debaryomycetaceae</taxon>
        <taxon>Diutina</taxon>
    </lineage>
</organism>
<dbReference type="GO" id="GO:0090575">
    <property type="term" value="C:RNA polymerase II transcription regulator complex"/>
    <property type="evidence" value="ECO:0007669"/>
    <property type="project" value="TreeGrafter"/>
</dbReference>